<name>A0A9K3DFR0_HELAN</name>
<accession>A0A9K3DFR0</accession>
<gene>
    <name evidence="1" type="ORF">HanXRQr2_Chr17g0794441</name>
</gene>
<dbReference type="Proteomes" id="UP000215914">
    <property type="component" value="Unassembled WGS sequence"/>
</dbReference>
<proteinExistence type="predicted"/>
<organism evidence="1 2">
    <name type="scientific">Helianthus annuus</name>
    <name type="common">Common sunflower</name>
    <dbReference type="NCBI Taxonomy" id="4232"/>
    <lineage>
        <taxon>Eukaryota</taxon>
        <taxon>Viridiplantae</taxon>
        <taxon>Streptophyta</taxon>
        <taxon>Embryophyta</taxon>
        <taxon>Tracheophyta</taxon>
        <taxon>Spermatophyta</taxon>
        <taxon>Magnoliopsida</taxon>
        <taxon>eudicotyledons</taxon>
        <taxon>Gunneridae</taxon>
        <taxon>Pentapetalae</taxon>
        <taxon>asterids</taxon>
        <taxon>campanulids</taxon>
        <taxon>Asterales</taxon>
        <taxon>Asteraceae</taxon>
        <taxon>Asteroideae</taxon>
        <taxon>Heliantheae alliance</taxon>
        <taxon>Heliantheae</taxon>
        <taxon>Helianthus</taxon>
    </lineage>
</organism>
<dbReference type="Gramene" id="mRNA:HanXRQr2_Chr17g0794441">
    <property type="protein sequence ID" value="CDS:HanXRQr2_Chr17g0794441.1"/>
    <property type="gene ID" value="HanXRQr2_Chr17g0794441"/>
</dbReference>
<dbReference type="AlphaFoldDB" id="A0A9K3DFR0"/>
<reference evidence="1" key="2">
    <citation type="submission" date="2020-06" db="EMBL/GenBank/DDBJ databases">
        <title>Helianthus annuus Genome sequencing and assembly Release 2.</title>
        <authorList>
            <person name="Gouzy J."/>
            <person name="Langlade N."/>
            <person name="Munos S."/>
        </authorList>
    </citation>
    <scope>NUCLEOTIDE SEQUENCE</scope>
    <source>
        <tissue evidence="1">Leaves</tissue>
    </source>
</reference>
<reference evidence="1" key="1">
    <citation type="journal article" date="2017" name="Nature">
        <title>The sunflower genome provides insights into oil metabolism, flowering and Asterid evolution.</title>
        <authorList>
            <person name="Badouin H."/>
            <person name="Gouzy J."/>
            <person name="Grassa C.J."/>
            <person name="Murat F."/>
            <person name="Staton S.E."/>
            <person name="Cottret L."/>
            <person name="Lelandais-Briere C."/>
            <person name="Owens G.L."/>
            <person name="Carrere S."/>
            <person name="Mayjonade B."/>
            <person name="Legrand L."/>
            <person name="Gill N."/>
            <person name="Kane N.C."/>
            <person name="Bowers J.E."/>
            <person name="Hubner S."/>
            <person name="Bellec A."/>
            <person name="Berard A."/>
            <person name="Berges H."/>
            <person name="Blanchet N."/>
            <person name="Boniface M.C."/>
            <person name="Brunel D."/>
            <person name="Catrice O."/>
            <person name="Chaidir N."/>
            <person name="Claudel C."/>
            <person name="Donnadieu C."/>
            <person name="Faraut T."/>
            <person name="Fievet G."/>
            <person name="Helmstetter N."/>
            <person name="King M."/>
            <person name="Knapp S.J."/>
            <person name="Lai Z."/>
            <person name="Le Paslier M.C."/>
            <person name="Lippi Y."/>
            <person name="Lorenzon L."/>
            <person name="Mandel J.R."/>
            <person name="Marage G."/>
            <person name="Marchand G."/>
            <person name="Marquand E."/>
            <person name="Bret-Mestries E."/>
            <person name="Morien E."/>
            <person name="Nambeesan S."/>
            <person name="Nguyen T."/>
            <person name="Pegot-Espagnet P."/>
            <person name="Pouilly N."/>
            <person name="Raftis F."/>
            <person name="Sallet E."/>
            <person name="Schiex T."/>
            <person name="Thomas J."/>
            <person name="Vandecasteele C."/>
            <person name="Vares D."/>
            <person name="Vear F."/>
            <person name="Vautrin S."/>
            <person name="Crespi M."/>
            <person name="Mangin B."/>
            <person name="Burke J.M."/>
            <person name="Salse J."/>
            <person name="Munos S."/>
            <person name="Vincourt P."/>
            <person name="Rieseberg L.H."/>
            <person name="Langlade N.B."/>
        </authorList>
    </citation>
    <scope>NUCLEOTIDE SEQUENCE</scope>
    <source>
        <tissue evidence="1">Leaves</tissue>
    </source>
</reference>
<dbReference type="EMBL" id="MNCJ02000332">
    <property type="protein sequence ID" value="KAF5754717.1"/>
    <property type="molecule type" value="Genomic_DNA"/>
</dbReference>
<protein>
    <submittedName>
        <fullName evidence="1">Uncharacterized protein</fullName>
    </submittedName>
</protein>
<evidence type="ECO:0000313" key="2">
    <source>
        <dbReference type="Proteomes" id="UP000215914"/>
    </source>
</evidence>
<comment type="caution">
    <text evidence="1">The sequence shown here is derived from an EMBL/GenBank/DDBJ whole genome shotgun (WGS) entry which is preliminary data.</text>
</comment>
<evidence type="ECO:0000313" key="1">
    <source>
        <dbReference type="EMBL" id="KAF5754717.1"/>
    </source>
</evidence>
<keyword evidence="2" id="KW-1185">Reference proteome</keyword>
<sequence length="94" mass="10719">MSFIIEHFFINSNTLNLPTRKLTLLFAWFRRPQPIYTLSLPATFVLPKDSQYAGEGSATRRSTSTIVSSSLRIILDVPNFSQSHSCARIFARIR</sequence>